<sequence>MNNLEACQEKVEEVMRLFARRLLRELVGPGEPGSGRCPCSPRGQRLPVHAALGGGPHYFLRALSRGRATVSEMAAELGVTLAAVTALANKLVRTGWIGRYRDERDRRVVWLELTAEGREVLARAQAARREVFKRYFGGLSGEEVAALCQIMKKVLAKLQQEL</sequence>
<dbReference type="InterPro" id="IPR039422">
    <property type="entry name" value="MarR/SlyA-like"/>
</dbReference>
<dbReference type="PANTHER" id="PTHR33164:SF43">
    <property type="entry name" value="HTH-TYPE TRANSCRIPTIONAL REPRESSOR YETL"/>
    <property type="match status" value="1"/>
</dbReference>
<proteinExistence type="predicted"/>
<dbReference type="EMBL" id="DSMU01000386">
    <property type="protein sequence ID" value="HEL66230.1"/>
    <property type="molecule type" value="Genomic_DNA"/>
</dbReference>
<evidence type="ECO:0000259" key="1">
    <source>
        <dbReference type="PROSITE" id="PS50995"/>
    </source>
</evidence>
<protein>
    <submittedName>
        <fullName evidence="2">MarR family transcriptional regulator</fullName>
    </submittedName>
</protein>
<gene>
    <name evidence="2" type="ORF">ENQ34_06105</name>
</gene>
<dbReference type="SUPFAM" id="SSF46785">
    <property type="entry name" value="Winged helix' DNA-binding domain"/>
    <property type="match status" value="1"/>
</dbReference>
<dbReference type="PRINTS" id="PR00598">
    <property type="entry name" value="HTHMARR"/>
</dbReference>
<reference evidence="2" key="1">
    <citation type="journal article" date="2020" name="mSystems">
        <title>Genome- and Community-Level Interaction Insights into Carbon Utilization and Element Cycling Functions of Hydrothermarchaeota in Hydrothermal Sediment.</title>
        <authorList>
            <person name="Zhou Z."/>
            <person name="Liu Y."/>
            <person name="Xu W."/>
            <person name="Pan J."/>
            <person name="Luo Z.H."/>
            <person name="Li M."/>
        </authorList>
    </citation>
    <scope>NUCLEOTIDE SEQUENCE [LARGE SCALE GENOMIC DNA]</scope>
    <source>
        <strain evidence="2">SpSt-300</strain>
    </source>
</reference>
<name>A0A7C2EJT1_9THEO</name>
<organism evidence="2">
    <name type="scientific">Ammonifex degensii</name>
    <dbReference type="NCBI Taxonomy" id="42838"/>
    <lineage>
        <taxon>Bacteria</taxon>
        <taxon>Bacillati</taxon>
        <taxon>Bacillota</taxon>
        <taxon>Clostridia</taxon>
        <taxon>Thermoanaerobacterales</taxon>
        <taxon>Thermoanaerobacteraceae</taxon>
        <taxon>Ammonifex</taxon>
    </lineage>
</organism>
<dbReference type="InterPro" id="IPR000835">
    <property type="entry name" value="HTH_MarR-typ"/>
</dbReference>
<dbReference type="PANTHER" id="PTHR33164">
    <property type="entry name" value="TRANSCRIPTIONAL REGULATOR, MARR FAMILY"/>
    <property type="match status" value="1"/>
</dbReference>
<dbReference type="Pfam" id="PF01047">
    <property type="entry name" value="MarR"/>
    <property type="match status" value="1"/>
</dbReference>
<dbReference type="GO" id="GO:0006950">
    <property type="term" value="P:response to stress"/>
    <property type="evidence" value="ECO:0007669"/>
    <property type="project" value="TreeGrafter"/>
</dbReference>
<evidence type="ECO:0000313" key="2">
    <source>
        <dbReference type="EMBL" id="HEL66230.1"/>
    </source>
</evidence>
<dbReference type="InterPro" id="IPR036388">
    <property type="entry name" value="WH-like_DNA-bd_sf"/>
</dbReference>
<feature type="domain" description="HTH marR-type" evidence="1">
    <location>
        <begin position="8"/>
        <end position="156"/>
    </location>
</feature>
<accession>A0A7C2EJT1</accession>
<dbReference type="SMART" id="SM00347">
    <property type="entry name" value="HTH_MARR"/>
    <property type="match status" value="1"/>
</dbReference>
<dbReference type="Gene3D" id="1.10.10.10">
    <property type="entry name" value="Winged helix-like DNA-binding domain superfamily/Winged helix DNA-binding domain"/>
    <property type="match status" value="1"/>
</dbReference>
<dbReference type="AlphaFoldDB" id="A0A7C2EJT1"/>
<dbReference type="PROSITE" id="PS50995">
    <property type="entry name" value="HTH_MARR_2"/>
    <property type="match status" value="1"/>
</dbReference>
<dbReference type="GO" id="GO:0003700">
    <property type="term" value="F:DNA-binding transcription factor activity"/>
    <property type="evidence" value="ECO:0007669"/>
    <property type="project" value="InterPro"/>
</dbReference>
<comment type="caution">
    <text evidence="2">The sequence shown here is derived from an EMBL/GenBank/DDBJ whole genome shotgun (WGS) entry which is preliminary data.</text>
</comment>
<dbReference type="InterPro" id="IPR036390">
    <property type="entry name" value="WH_DNA-bd_sf"/>
</dbReference>